<dbReference type="Pfam" id="PF00753">
    <property type="entry name" value="Lactamase_B"/>
    <property type="match status" value="1"/>
</dbReference>
<keyword evidence="3" id="KW-0378">Hydrolase</keyword>
<feature type="signal peptide" evidence="5">
    <location>
        <begin position="1"/>
        <end position="35"/>
    </location>
</feature>
<keyword evidence="4" id="KW-0862">Zinc</keyword>
<dbReference type="Proteomes" id="UP001172778">
    <property type="component" value="Unassembled WGS sequence"/>
</dbReference>
<organism evidence="7 8">
    <name type="scientific">Parachitinimonas caeni</name>
    <dbReference type="NCBI Taxonomy" id="3031301"/>
    <lineage>
        <taxon>Bacteria</taxon>
        <taxon>Pseudomonadati</taxon>
        <taxon>Pseudomonadota</taxon>
        <taxon>Betaproteobacteria</taxon>
        <taxon>Neisseriales</taxon>
        <taxon>Chitinibacteraceae</taxon>
        <taxon>Parachitinimonas</taxon>
    </lineage>
</organism>
<dbReference type="SUPFAM" id="SSF56281">
    <property type="entry name" value="Metallo-hydrolase/oxidoreductase"/>
    <property type="match status" value="1"/>
</dbReference>
<keyword evidence="8" id="KW-1185">Reference proteome</keyword>
<dbReference type="RefSeq" id="WP_284103239.1">
    <property type="nucleotide sequence ID" value="NZ_JARRAF010000065.1"/>
</dbReference>
<keyword evidence="2" id="KW-0479">Metal-binding</keyword>
<gene>
    <name evidence="7" type="ORF">PZA18_23010</name>
</gene>
<dbReference type="EMBL" id="JARRAF010000065">
    <property type="protein sequence ID" value="MDK2126918.1"/>
    <property type="molecule type" value="Genomic_DNA"/>
</dbReference>
<evidence type="ECO:0000256" key="4">
    <source>
        <dbReference type="ARBA" id="ARBA00022833"/>
    </source>
</evidence>
<dbReference type="PANTHER" id="PTHR42978">
    <property type="entry name" value="QUORUM-QUENCHING LACTONASE YTNP-RELATED-RELATED"/>
    <property type="match status" value="1"/>
</dbReference>
<dbReference type="PANTHER" id="PTHR42978:SF6">
    <property type="entry name" value="QUORUM-QUENCHING LACTONASE YTNP-RELATED"/>
    <property type="match status" value="1"/>
</dbReference>
<evidence type="ECO:0000256" key="1">
    <source>
        <dbReference type="ARBA" id="ARBA00007749"/>
    </source>
</evidence>
<evidence type="ECO:0000256" key="3">
    <source>
        <dbReference type="ARBA" id="ARBA00022801"/>
    </source>
</evidence>
<protein>
    <submittedName>
        <fullName evidence="7">MBL fold metallo-hydrolase</fullName>
    </submittedName>
</protein>
<evidence type="ECO:0000313" key="7">
    <source>
        <dbReference type="EMBL" id="MDK2126918.1"/>
    </source>
</evidence>
<dbReference type="InterPro" id="IPR036866">
    <property type="entry name" value="RibonucZ/Hydroxyglut_hydro"/>
</dbReference>
<dbReference type="CDD" id="cd07720">
    <property type="entry name" value="OPHC2-like_MBL-fold"/>
    <property type="match status" value="1"/>
</dbReference>
<proteinExistence type="inferred from homology"/>
<evidence type="ECO:0000256" key="2">
    <source>
        <dbReference type="ARBA" id="ARBA00022723"/>
    </source>
</evidence>
<dbReference type="Gene3D" id="3.60.15.10">
    <property type="entry name" value="Ribonuclease Z/Hydroxyacylglutathione hydrolase-like"/>
    <property type="match status" value="1"/>
</dbReference>
<keyword evidence="5" id="KW-0732">Signal</keyword>
<comment type="caution">
    <text evidence="7">The sequence shown here is derived from an EMBL/GenBank/DDBJ whole genome shotgun (WGS) entry which is preliminary data.</text>
</comment>
<sequence length="330" mass="35621">MSAMRQALSRTALIARLTTSALLSSTVLFAPIAQAVPPQIKTQAPGYYRMMLGDFEITAVSDGTITIPIDTLLTRTTPAAVQKRLAAQFLKPQLETSINTYLIHTGSRLILVDTGAGDYFKGKGGGQLITNLKAAGYQPEDIDAILLTHIHGDHSGGLSAFGKALFPNAVVYVDQRETEFWLNPANEEHAAENQKHGFAKAAEMLAPYQAAGRVKTFHGNTQLFPGVSSVSSYGHTPGHSFYAIESQGQQLQLWGDLLHAREIQFATPGVTIKFDVNSEVAAVQREKAFADAARQGYWVGAAHISFPGIGHILKAGKGYNWIPANYSSKP</sequence>
<dbReference type="InterPro" id="IPR001279">
    <property type="entry name" value="Metallo-B-lactamas"/>
</dbReference>
<dbReference type="SMART" id="SM00849">
    <property type="entry name" value="Lactamase_B"/>
    <property type="match status" value="1"/>
</dbReference>
<comment type="similarity">
    <text evidence="1">Belongs to the metallo-beta-lactamase superfamily.</text>
</comment>
<dbReference type="InterPro" id="IPR051013">
    <property type="entry name" value="MBL_superfamily_lactonases"/>
</dbReference>
<name>A0ABT7E3L9_9NEIS</name>
<feature type="domain" description="Metallo-beta-lactamase" evidence="6">
    <location>
        <begin position="97"/>
        <end position="303"/>
    </location>
</feature>
<reference evidence="7" key="1">
    <citation type="submission" date="2023-03" db="EMBL/GenBank/DDBJ databases">
        <title>Chitinimonas shenzhenensis gen. nov., sp. nov., a novel member of family Burkholderiaceae isolated from activated sludge collected in Shen Zhen, China.</title>
        <authorList>
            <person name="Wang X."/>
        </authorList>
    </citation>
    <scope>NUCLEOTIDE SEQUENCE</scope>
    <source>
        <strain evidence="7">DQS-5</strain>
    </source>
</reference>
<accession>A0ABT7E3L9</accession>
<evidence type="ECO:0000259" key="6">
    <source>
        <dbReference type="SMART" id="SM00849"/>
    </source>
</evidence>
<evidence type="ECO:0000256" key="5">
    <source>
        <dbReference type="SAM" id="SignalP"/>
    </source>
</evidence>
<evidence type="ECO:0000313" key="8">
    <source>
        <dbReference type="Proteomes" id="UP001172778"/>
    </source>
</evidence>
<feature type="chain" id="PRO_5045093996" evidence="5">
    <location>
        <begin position="36"/>
        <end position="330"/>
    </location>
</feature>